<evidence type="ECO:0000313" key="2">
    <source>
        <dbReference type="Proteomes" id="UP001496627"/>
    </source>
</evidence>
<reference evidence="1 2" key="1">
    <citation type="submission" date="2024-05" db="EMBL/GenBank/DDBJ databases">
        <title>Neorhizobium sp. Rsf11, a plant growth promoting and heavy metal resistant PAH-degrader.</title>
        <authorList>
            <person name="Golubev S.N."/>
            <person name="Muratova A.Y."/>
            <person name="Markelova M.I."/>
        </authorList>
    </citation>
    <scope>NUCLEOTIDE SEQUENCE [LARGE SCALE GENOMIC DNA]</scope>
    <source>
        <strain evidence="1 2">Rsf11</strain>
    </source>
</reference>
<name>A0ABV0MEV4_9HYPH</name>
<dbReference type="Proteomes" id="UP001496627">
    <property type="component" value="Unassembled WGS sequence"/>
</dbReference>
<sequence length="225" mass="25461">MSQSTRSINRSAADAWSQLVKSGALDIDGRDKEFAETVCKMLDPTAADLADALAKATTDQLIKVFFRALQPFSGMYREILRFFKTAGAKYGRDQWRIGITDEHLELSDFEDFLRMWDGVPGEIDVPAVGQEGFGVVWLAWEAYPQLGNLANRAAREPAELGIAASISGSSTIDRVRSIRSHCRCYRNNRTQASGNWPQWSQQFMSRWWRLVRTELFCGRNSIGKR</sequence>
<dbReference type="RefSeq" id="WP_227705940.1">
    <property type="nucleotide sequence ID" value="NZ_JBEAAL010000049.1"/>
</dbReference>
<gene>
    <name evidence="1" type="ORF">ABK249_32495</name>
</gene>
<keyword evidence="2" id="KW-1185">Reference proteome</keyword>
<organism evidence="1 2">
    <name type="scientific">Neorhizobium phenanthreniclasticum</name>
    <dbReference type="NCBI Taxonomy" id="3157917"/>
    <lineage>
        <taxon>Bacteria</taxon>
        <taxon>Pseudomonadati</taxon>
        <taxon>Pseudomonadota</taxon>
        <taxon>Alphaproteobacteria</taxon>
        <taxon>Hyphomicrobiales</taxon>
        <taxon>Rhizobiaceae</taxon>
        <taxon>Rhizobium/Agrobacterium group</taxon>
        <taxon>Neorhizobium</taxon>
    </lineage>
</organism>
<accession>A0ABV0MEV4</accession>
<dbReference type="EMBL" id="JBEAAL010000049">
    <property type="protein sequence ID" value="MEQ1409625.1"/>
    <property type="molecule type" value="Genomic_DNA"/>
</dbReference>
<evidence type="ECO:0000313" key="1">
    <source>
        <dbReference type="EMBL" id="MEQ1409625.1"/>
    </source>
</evidence>
<comment type="caution">
    <text evidence="1">The sequence shown here is derived from an EMBL/GenBank/DDBJ whole genome shotgun (WGS) entry which is preliminary data.</text>
</comment>
<protein>
    <submittedName>
        <fullName evidence="1">Uncharacterized protein</fullName>
    </submittedName>
</protein>
<proteinExistence type="predicted"/>